<proteinExistence type="predicted"/>
<keyword evidence="2" id="KW-1185">Reference proteome</keyword>
<gene>
    <name evidence="1" type="ORF">C5O25_04210</name>
</gene>
<name>A0A2V1J0G1_9BACT</name>
<accession>A0A2V1J0G1</accession>
<sequence>MEENKLTPFTDAPDTAVITCCHVTDDGAPVLYVSHDEDDGMWQFLCGGEHSEDEARIVSLRYIYELDHSVGLLKDMPCGSYAEREYPAEEWIVNG</sequence>
<dbReference type="GeneID" id="93423224"/>
<organism evidence="1 2">
    <name type="scientific">Paramuribaculum intestinale</name>
    <dbReference type="NCBI Taxonomy" id="2094151"/>
    <lineage>
        <taxon>Bacteria</taxon>
        <taxon>Pseudomonadati</taxon>
        <taxon>Bacteroidota</taxon>
        <taxon>Bacteroidia</taxon>
        <taxon>Bacteroidales</taxon>
        <taxon>Muribaculaceae</taxon>
        <taxon>Paramuribaculum</taxon>
    </lineage>
</organism>
<evidence type="ECO:0008006" key="3">
    <source>
        <dbReference type="Google" id="ProtNLM"/>
    </source>
</evidence>
<reference evidence="2" key="1">
    <citation type="submission" date="2018-02" db="EMBL/GenBank/DDBJ databases">
        <authorList>
            <person name="Clavel T."/>
            <person name="Strowig T."/>
        </authorList>
    </citation>
    <scope>NUCLEOTIDE SEQUENCE [LARGE SCALE GENOMIC DNA]</scope>
    <source>
        <strain evidence="2">DSM 100764</strain>
    </source>
</reference>
<dbReference type="RefSeq" id="WP_107035485.1">
    <property type="nucleotide sequence ID" value="NZ_CAPOLP010000018.1"/>
</dbReference>
<dbReference type="Proteomes" id="UP000244925">
    <property type="component" value="Unassembled WGS sequence"/>
</dbReference>
<protein>
    <recommendedName>
        <fullName evidence="3">DUF2185 domain-containing protein</fullName>
    </recommendedName>
</protein>
<evidence type="ECO:0000313" key="1">
    <source>
        <dbReference type="EMBL" id="PWB08382.1"/>
    </source>
</evidence>
<dbReference type="EMBL" id="PUBV01000006">
    <property type="protein sequence ID" value="PWB08382.1"/>
    <property type="molecule type" value="Genomic_DNA"/>
</dbReference>
<dbReference type="AlphaFoldDB" id="A0A2V1J0G1"/>
<comment type="caution">
    <text evidence="1">The sequence shown here is derived from an EMBL/GenBank/DDBJ whole genome shotgun (WGS) entry which is preliminary data.</text>
</comment>
<evidence type="ECO:0000313" key="2">
    <source>
        <dbReference type="Proteomes" id="UP000244925"/>
    </source>
</evidence>